<dbReference type="InterPro" id="IPR036583">
    <property type="entry name" value="23S_rRNA_IVS_sf"/>
</dbReference>
<proteinExistence type="predicted"/>
<dbReference type="STRING" id="1155689.SAMN05444278_103246"/>
<sequence>MKTHKDLRVWNEAIEFVTQIYKMTDGFPKSEMYGLTSQLRRASVSVPSNIAEGSARRGVKERRQFYAIALASNSEIETQLMISKNLRFISQDEFEKMESLSAKVGKQLVKLIQYLSQ</sequence>
<dbReference type="InterPro" id="IPR012657">
    <property type="entry name" value="23S_rRNA-intervening_sequence"/>
</dbReference>
<dbReference type="Pfam" id="PF05635">
    <property type="entry name" value="23S_rRNA_IVP"/>
    <property type="match status" value="1"/>
</dbReference>
<protein>
    <submittedName>
        <fullName evidence="1">Four helix bundle protein</fullName>
    </submittedName>
</protein>
<accession>A0A1M4V4R3</accession>
<evidence type="ECO:0000313" key="1">
    <source>
        <dbReference type="EMBL" id="SHE63981.1"/>
    </source>
</evidence>
<dbReference type="PANTHER" id="PTHR38471:SF2">
    <property type="entry name" value="FOUR HELIX BUNDLE PROTEIN"/>
    <property type="match status" value="1"/>
</dbReference>
<organism evidence="1 2">
    <name type="scientific">Psychroflexus salarius</name>
    <dbReference type="NCBI Taxonomy" id="1155689"/>
    <lineage>
        <taxon>Bacteria</taxon>
        <taxon>Pseudomonadati</taxon>
        <taxon>Bacteroidota</taxon>
        <taxon>Flavobacteriia</taxon>
        <taxon>Flavobacteriales</taxon>
        <taxon>Flavobacteriaceae</taxon>
        <taxon>Psychroflexus</taxon>
    </lineage>
</organism>
<dbReference type="AlphaFoldDB" id="A0A1M4V4R3"/>
<gene>
    <name evidence="1" type="ORF">SAMN05444278_103246</name>
</gene>
<evidence type="ECO:0000313" key="2">
    <source>
        <dbReference type="Proteomes" id="UP000184462"/>
    </source>
</evidence>
<dbReference type="NCBIfam" id="TIGR02436">
    <property type="entry name" value="four helix bundle protein"/>
    <property type="match status" value="1"/>
</dbReference>
<reference evidence="1 2" key="1">
    <citation type="submission" date="2016-11" db="EMBL/GenBank/DDBJ databases">
        <authorList>
            <person name="Jaros S."/>
            <person name="Januszkiewicz K."/>
            <person name="Wedrychowicz H."/>
        </authorList>
    </citation>
    <scope>NUCLEOTIDE SEQUENCE [LARGE SCALE GENOMIC DNA]</scope>
    <source>
        <strain evidence="1 2">DSM 25661</strain>
    </source>
</reference>
<dbReference type="RefSeq" id="WP_073192688.1">
    <property type="nucleotide sequence ID" value="NZ_FQTW01000003.1"/>
</dbReference>
<dbReference type="PANTHER" id="PTHR38471">
    <property type="entry name" value="FOUR HELIX BUNDLE PROTEIN"/>
    <property type="match status" value="1"/>
</dbReference>
<dbReference type="OrthoDB" id="9811959at2"/>
<dbReference type="SUPFAM" id="SSF158446">
    <property type="entry name" value="IVS-encoded protein-like"/>
    <property type="match status" value="1"/>
</dbReference>
<dbReference type="EMBL" id="FQTW01000003">
    <property type="protein sequence ID" value="SHE63981.1"/>
    <property type="molecule type" value="Genomic_DNA"/>
</dbReference>
<keyword evidence="2" id="KW-1185">Reference proteome</keyword>
<dbReference type="CDD" id="cd16377">
    <property type="entry name" value="23S_rRNA_IVP_like"/>
    <property type="match status" value="1"/>
</dbReference>
<dbReference type="Proteomes" id="UP000184462">
    <property type="component" value="Unassembled WGS sequence"/>
</dbReference>
<name>A0A1M4V4R3_9FLAO</name>
<dbReference type="Gene3D" id="1.20.1440.60">
    <property type="entry name" value="23S rRNA-intervening sequence"/>
    <property type="match status" value="1"/>
</dbReference>